<reference evidence="3" key="2">
    <citation type="journal article" date="2008" name="Nucleic Acids Res.">
        <title>The rice annotation project database (RAP-DB): 2008 update.</title>
        <authorList>
            <consortium name="The rice annotation project (RAP)"/>
        </authorList>
    </citation>
    <scope>GENOME REANNOTATION</scope>
    <source>
        <strain evidence="3">cv. Nipponbare</strain>
    </source>
</reference>
<accession>A0A0N7KGV7</accession>
<protein>
    <submittedName>
        <fullName evidence="2">Os03g0228900 protein</fullName>
    </submittedName>
</protein>
<dbReference type="Gramene" id="Os03t0229000-01">
    <property type="protein sequence ID" value="Os03t0229000-01"/>
    <property type="gene ID" value="Os03g0229000"/>
</dbReference>
<reference evidence="2 3" key="1">
    <citation type="journal article" date="2005" name="Nature">
        <title>The map-based sequence of the rice genome.</title>
        <authorList>
            <consortium name="International rice genome sequencing project (IRGSP)"/>
            <person name="Matsumoto T."/>
            <person name="Wu J."/>
            <person name="Kanamori H."/>
            <person name="Katayose Y."/>
            <person name="Fujisawa M."/>
            <person name="Namiki N."/>
            <person name="Mizuno H."/>
            <person name="Yamamoto K."/>
            <person name="Antonio B.A."/>
            <person name="Baba T."/>
            <person name="Sakata K."/>
            <person name="Nagamura Y."/>
            <person name="Aoki H."/>
            <person name="Arikawa K."/>
            <person name="Arita K."/>
            <person name="Bito T."/>
            <person name="Chiden Y."/>
            <person name="Fujitsuka N."/>
            <person name="Fukunaka R."/>
            <person name="Hamada M."/>
            <person name="Harada C."/>
            <person name="Hayashi A."/>
            <person name="Hijishita S."/>
            <person name="Honda M."/>
            <person name="Hosokawa S."/>
            <person name="Ichikawa Y."/>
            <person name="Idonuma A."/>
            <person name="Iijima M."/>
            <person name="Ikeda M."/>
            <person name="Ikeno M."/>
            <person name="Ito K."/>
            <person name="Ito S."/>
            <person name="Ito T."/>
            <person name="Ito Y."/>
            <person name="Ito Y."/>
            <person name="Iwabuchi A."/>
            <person name="Kamiya K."/>
            <person name="Karasawa W."/>
            <person name="Kurita K."/>
            <person name="Katagiri S."/>
            <person name="Kikuta A."/>
            <person name="Kobayashi H."/>
            <person name="Kobayashi N."/>
            <person name="Machita K."/>
            <person name="Maehara T."/>
            <person name="Masukawa M."/>
            <person name="Mizubayashi T."/>
            <person name="Mukai Y."/>
            <person name="Nagasaki H."/>
            <person name="Nagata Y."/>
            <person name="Naito S."/>
            <person name="Nakashima M."/>
            <person name="Nakama Y."/>
            <person name="Nakamichi Y."/>
            <person name="Nakamura M."/>
            <person name="Meguro A."/>
            <person name="Negishi M."/>
            <person name="Ohta I."/>
            <person name="Ohta T."/>
            <person name="Okamoto M."/>
            <person name="Ono N."/>
            <person name="Saji S."/>
            <person name="Sakaguchi M."/>
            <person name="Sakai K."/>
            <person name="Shibata M."/>
            <person name="Shimokawa T."/>
            <person name="Song J."/>
            <person name="Takazaki Y."/>
            <person name="Terasawa K."/>
            <person name="Tsugane M."/>
            <person name="Tsuji K."/>
            <person name="Ueda S."/>
            <person name="Waki K."/>
            <person name="Yamagata H."/>
            <person name="Yamamoto M."/>
            <person name="Yamamoto S."/>
            <person name="Yamane H."/>
            <person name="Yoshiki S."/>
            <person name="Yoshihara R."/>
            <person name="Yukawa K."/>
            <person name="Zhong H."/>
            <person name="Yano M."/>
            <person name="Yuan Q."/>
            <person name="Ouyang S."/>
            <person name="Liu J."/>
            <person name="Jones K.M."/>
            <person name="Gansberger K."/>
            <person name="Moffat K."/>
            <person name="Hill J."/>
            <person name="Bera J."/>
            <person name="Fadrosh D."/>
            <person name="Jin S."/>
            <person name="Johri S."/>
            <person name="Kim M."/>
            <person name="Overton L."/>
            <person name="Reardon M."/>
            <person name="Tsitrin T."/>
            <person name="Vuong H."/>
            <person name="Weaver B."/>
            <person name="Ciecko A."/>
            <person name="Tallon L."/>
            <person name="Jackson J."/>
            <person name="Pai G."/>
            <person name="Aken S.V."/>
            <person name="Utterback T."/>
            <person name="Reidmuller S."/>
            <person name="Feldblyum T."/>
            <person name="Hsiao J."/>
            <person name="Zismann V."/>
            <person name="Iobst S."/>
            <person name="de Vazeille A.R."/>
            <person name="Buell C.R."/>
            <person name="Ying K."/>
            <person name="Li Y."/>
            <person name="Lu T."/>
            <person name="Huang Y."/>
            <person name="Zhao Q."/>
            <person name="Feng Q."/>
            <person name="Zhang L."/>
            <person name="Zhu J."/>
            <person name="Weng Q."/>
            <person name="Mu J."/>
            <person name="Lu Y."/>
            <person name="Fan D."/>
            <person name="Liu Y."/>
            <person name="Guan J."/>
            <person name="Zhang Y."/>
            <person name="Yu S."/>
            <person name="Liu X."/>
            <person name="Zhang Y."/>
            <person name="Hong G."/>
            <person name="Han B."/>
            <person name="Choisne N."/>
            <person name="Demange N."/>
            <person name="Orjeda G."/>
            <person name="Samain S."/>
            <person name="Cattolico L."/>
            <person name="Pelletier E."/>
            <person name="Couloux A."/>
            <person name="Segurens B."/>
            <person name="Wincker P."/>
            <person name="D'Hont A."/>
            <person name="Scarpelli C."/>
            <person name="Weissenbach J."/>
            <person name="Salanoubat M."/>
            <person name="Quetier F."/>
            <person name="Yu Y."/>
            <person name="Kim H.R."/>
            <person name="Rambo T."/>
            <person name="Currie J."/>
            <person name="Collura K."/>
            <person name="Luo M."/>
            <person name="Yang T."/>
            <person name="Ammiraju J.S.S."/>
            <person name="Engler F."/>
            <person name="Soderlund C."/>
            <person name="Wing R.A."/>
            <person name="Palmer L.E."/>
            <person name="de la Bastide M."/>
            <person name="Spiegel L."/>
            <person name="Nascimento L."/>
            <person name="Zutavern T."/>
            <person name="O'Shaughnessy A."/>
            <person name="Dike S."/>
            <person name="Dedhia N."/>
            <person name="Preston R."/>
            <person name="Balija V."/>
            <person name="McCombie W.R."/>
            <person name="Chow T."/>
            <person name="Chen H."/>
            <person name="Chung M."/>
            <person name="Chen C."/>
            <person name="Shaw J."/>
            <person name="Wu H."/>
            <person name="Hsiao K."/>
            <person name="Chao Y."/>
            <person name="Chu M."/>
            <person name="Cheng C."/>
            <person name="Hour A."/>
            <person name="Lee P."/>
            <person name="Lin S."/>
            <person name="Lin Y."/>
            <person name="Liou J."/>
            <person name="Liu S."/>
            <person name="Hsing Y."/>
            <person name="Raghuvanshi S."/>
            <person name="Mohanty A."/>
            <person name="Bharti A.K."/>
            <person name="Gaur A."/>
            <person name="Gupta V."/>
            <person name="Kumar D."/>
            <person name="Ravi V."/>
            <person name="Vij S."/>
            <person name="Kapur A."/>
            <person name="Khurana P."/>
            <person name="Khurana P."/>
            <person name="Khurana J.P."/>
            <person name="Tyagi A.K."/>
            <person name="Gaikwad K."/>
            <person name="Singh A."/>
            <person name="Dalal V."/>
            <person name="Srivastava S."/>
            <person name="Dixit A."/>
            <person name="Pal A.K."/>
            <person name="Ghazi I.A."/>
            <person name="Yadav M."/>
            <person name="Pandit A."/>
            <person name="Bhargava A."/>
            <person name="Sureshbabu K."/>
            <person name="Batra K."/>
            <person name="Sharma T.R."/>
            <person name="Mohapatra T."/>
            <person name="Singh N.K."/>
            <person name="Messing J."/>
            <person name="Nelson A.B."/>
            <person name="Fuks G."/>
            <person name="Kavchok S."/>
            <person name="Keizer G."/>
            <person name="Linton E."/>
            <person name="Llaca V."/>
            <person name="Song R."/>
            <person name="Tanyolac B."/>
            <person name="Young S."/>
            <person name="Ho-Il K."/>
            <person name="Hahn J.H."/>
            <person name="Sangsakoo G."/>
            <person name="Vanavichit A."/>
            <person name="de Mattos Luiz.A.T."/>
            <person name="Zimmer P.D."/>
            <person name="Malone G."/>
            <person name="Dellagostin O."/>
            <person name="de Oliveira A.C."/>
            <person name="Bevan M."/>
            <person name="Bancroft I."/>
            <person name="Minx P."/>
            <person name="Cordum H."/>
            <person name="Wilson R."/>
            <person name="Cheng Z."/>
            <person name="Jin W."/>
            <person name="Jiang J."/>
            <person name="Leong S.A."/>
            <person name="Iwama H."/>
            <person name="Gojobori T."/>
            <person name="Itoh T."/>
            <person name="Niimura Y."/>
            <person name="Fujii Y."/>
            <person name="Habara T."/>
            <person name="Sakai H."/>
            <person name="Sato Y."/>
            <person name="Wilson G."/>
            <person name="Kumar K."/>
            <person name="McCouch S."/>
            <person name="Juretic N."/>
            <person name="Hoen D."/>
            <person name="Wright S."/>
            <person name="Bruskiewich R."/>
            <person name="Bureau T."/>
            <person name="Miyao A."/>
            <person name="Hirochika H."/>
            <person name="Nishikawa T."/>
            <person name="Kadowaki K."/>
            <person name="Sugiura M."/>
            <person name="Burr B."/>
            <person name="Sasaki T."/>
        </authorList>
    </citation>
    <scope>NUCLEOTIDE SEQUENCE [LARGE SCALE GENOMIC DNA]</scope>
    <source>
        <strain evidence="3">cv. Nipponbare</strain>
    </source>
</reference>
<evidence type="ECO:0000313" key="3">
    <source>
        <dbReference type="Proteomes" id="UP000000763"/>
    </source>
</evidence>
<gene>
    <name evidence="2" type="ordered locus">Os03g0228900</name>
</gene>
<feature type="region of interest" description="Disordered" evidence="1">
    <location>
        <begin position="1"/>
        <end position="33"/>
    </location>
</feature>
<dbReference type="Proteomes" id="UP000000763">
    <property type="component" value="Chromosome 3"/>
</dbReference>
<evidence type="ECO:0000313" key="2">
    <source>
        <dbReference type="EMBL" id="BAH92054.1"/>
    </source>
</evidence>
<evidence type="ECO:0000256" key="1">
    <source>
        <dbReference type="SAM" id="MobiDB-lite"/>
    </source>
</evidence>
<sequence length="116" mass="12485">MHHRNAGPPSSSQRNSEDAPLHRRTSAEVRVPSFISQVAPRRCNQRTSGRGLRRCRCLRGGSVVATAIGPAGLGFRWCHSPVADRWSSLPPAPLLHCSPLVQPSVAPPVLPLTRGA</sequence>
<dbReference type="AlphaFoldDB" id="A0A0N7KGV7"/>
<organism evidence="2 3">
    <name type="scientific">Oryza sativa subsp. japonica</name>
    <name type="common">Rice</name>
    <dbReference type="NCBI Taxonomy" id="39947"/>
    <lineage>
        <taxon>Eukaryota</taxon>
        <taxon>Viridiplantae</taxon>
        <taxon>Streptophyta</taxon>
        <taxon>Embryophyta</taxon>
        <taxon>Tracheophyta</taxon>
        <taxon>Spermatophyta</taxon>
        <taxon>Magnoliopsida</taxon>
        <taxon>Liliopsida</taxon>
        <taxon>Poales</taxon>
        <taxon>Poaceae</taxon>
        <taxon>BOP clade</taxon>
        <taxon>Oryzoideae</taxon>
        <taxon>Oryzeae</taxon>
        <taxon>Oryzinae</taxon>
        <taxon>Oryza</taxon>
        <taxon>Oryza sativa</taxon>
    </lineage>
</organism>
<proteinExistence type="predicted"/>
<dbReference type="KEGG" id="dosa:Os03g0228900"/>
<name>A0A0N7KGV7_ORYSJ</name>
<dbReference type="EMBL" id="AP008209">
    <property type="protein sequence ID" value="BAH92054.1"/>
    <property type="molecule type" value="Genomic_DNA"/>
</dbReference>
<feature type="compositionally biased region" description="Basic and acidic residues" evidence="1">
    <location>
        <begin position="15"/>
        <end position="27"/>
    </location>
</feature>